<dbReference type="EMBL" id="KL197732">
    <property type="protein sequence ID" value="KDQ53702.1"/>
    <property type="molecule type" value="Genomic_DNA"/>
</dbReference>
<feature type="region of interest" description="Disordered" evidence="2">
    <location>
        <begin position="654"/>
        <end position="694"/>
    </location>
</feature>
<accession>A0A067PQW3</accession>
<dbReference type="InterPro" id="IPR036047">
    <property type="entry name" value="F-box-like_dom_sf"/>
</dbReference>
<organism evidence="3 4">
    <name type="scientific">Jaapia argillacea MUCL 33604</name>
    <dbReference type="NCBI Taxonomy" id="933084"/>
    <lineage>
        <taxon>Eukaryota</taxon>
        <taxon>Fungi</taxon>
        <taxon>Dikarya</taxon>
        <taxon>Basidiomycota</taxon>
        <taxon>Agaricomycotina</taxon>
        <taxon>Agaricomycetes</taxon>
        <taxon>Agaricomycetidae</taxon>
        <taxon>Jaapiales</taxon>
        <taxon>Jaapiaceae</taxon>
        <taxon>Jaapia</taxon>
    </lineage>
</organism>
<reference evidence="4" key="1">
    <citation type="journal article" date="2014" name="Proc. Natl. Acad. Sci. U.S.A.">
        <title>Extensive sampling of basidiomycete genomes demonstrates inadequacy of the white-rot/brown-rot paradigm for wood decay fungi.</title>
        <authorList>
            <person name="Riley R."/>
            <person name="Salamov A.A."/>
            <person name="Brown D.W."/>
            <person name="Nagy L.G."/>
            <person name="Floudas D."/>
            <person name="Held B.W."/>
            <person name="Levasseur A."/>
            <person name="Lombard V."/>
            <person name="Morin E."/>
            <person name="Otillar R."/>
            <person name="Lindquist E.A."/>
            <person name="Sun H."/>
            <person name="LaButti K.M."/>
            <person name="Schmutz J."/>
            <person name="Jabbour D."/>
            <person name="Luo H."/>
            <person name="Baker S.E."/>
            <person name="Pisabarro A.G."/>
            <person name="Walton J.D."/>
            <person name="Blanchette R.A."/>
            <person name="Henrissat B."/>
            <person name="Martin F."/>
            <person name="Cullen D."/>
            <person name="Hibbett D.S."/>
            <person name="Grigoriev I.V."/>
        </authorList>
    </citation>
    <scope>NUCLEOTIDE SEQUENCE [LARGE SCALE GENOMIC DNA]</scope>
    <source>
        <strain evidence="4">MUCL 33604</strain>
    </source>
</reference>
<feature type="region of interest" description="Disordered" evidence="2">
    <location>
        <begin position="1034"/>
        <end position="1162"/>
    </location>
</feature>
<dbReference type="InParanoid" id="A0A067PQW3"/>
<keyword evidence="1" id="KW-0175">Coiled coil</keyword>
<dbReference type="STRING" id="933084.A0A067PQW3"/>
<feature type="compositionally biased region" description="Low complexity" evidence="2">
    <location>
        <begin position="11"/>
        <end position="29"/>
    </location>
</feature>
<feature type="coiled-coil region" evidence="1">
    <location>
        <begin position="1181"/>
        <end position="1208"/>
    </location>
</feature>
<evidence type="ECO:0000313" key="3">
    <source>
        <dbReference type="EMBL" id="KDQ53702.1"/>
    </source>
</evidence>
<proteinExistence type="predicted"/>
<name>A0A067PQW3_9AGAM</name>
<sequence length="1315" mass="144161">MSGLTRAAIWPGSSIGSPPSAMPSSTPGASGSGSGEGSSSNPPPSASENIPIEIWSHIFSSLSSSPSTLHSLSLVSRQCHSIAQPILIRNLIWNDPVAVARNIPYWPPGPTGTNQNQIGDPTLIRSLIFSLSPNRTSSPPNITLPNAQHPNAALAHETPTRPRFSDPLLVSLRSRISHLHTHLHDHDTDTITAIRRRMARRDLEMREYSVHDYLAFREPELVADSNLYSAAFNQLARFTNLDTLVFRNMGLPPNLFEVVHSLPNLERLHIQACLLSPAPGGAGALAYLDHSTLGLRELTLWGLGNLGYGDNVQVLLLATASGLRTLRVDSTADVFGMWVSLGGHVPLQPQPQPPIVPIQGLAHPMLPHMALNPAPVPVPAAPNQNPAPLAPSPTLTLYPHPTRIPRTLAHVSMRMPPLPYDKLLNSSKRFLHSFFDFLKWLPREVELERLEMSAPVRPPYDLPGGCIPRLKFFRGPLNAVLAVLGGGASGLGEGEQGAGGEGEGEVEVEIVGSEPEECEDGWHEELERADTFGMGHHHHGHGFGVAPGGGGGGGGGFQWHAGGNKSVRASDVTLVLGALPTPHRVTRLSVRIRELTWDDELLHCVGWVFGPALRALEIAWGVGEVRDDTLVTLGAEHLTRLPNLQSVQLYRISSGPHKRKSNRPPPGLFHRFHDSDDDDSDDEDHGHGQRQVMDDEYVREASNYLNQAVDEAPQNSSGEEEAEDGWEVARRVPVSSRRQRERNLWVGARGRGEGRYVNRERRRVRRGLLGGGMRGGGRGRVGLGGGIGPHTMIPADIGTHTTTLEEQPATGVRRLGRIAVQTREQRPEIHSLLSPQERAVEDQDLRVERLAAQLRSAEAEFNAAYAAMQSRSDVLHDRGLDRNVPAGYTEEEARLMAEFQIHRTRFHEVVRRKEERERAHREAVDELRAMRAAVDVSEGRGGDRSDDDDMEEGPFGPFFGSRGDRFGMEDEDGEDGFGAADGFGYGFFDPGRQRASGVLGRTTVGDAGDGTRPARASPTISDLERETSFGRRADYQMRPGNGLDPRNPGSWQPVPVVGSPVLEDVVPASEAPAPELEGEDEDERIARDYQMRVGNGLDPGSWRSALVPEPLVAEEENTSSRTVNEERRLSEGSKGKGKQRAEEEVEEPKVKVGEQEGEVDAEGLDFLQQISERWALEQTSIEEQEMLERLAREEKVREEREKEEQREREFLLTWERFVPGLREARLSEGWVWRRDGVRGRANGSGSASGSGSGSSSGSLSRGESLDGTGMNGVLGESVGEGSNKSKRKGKGKAKEDGKVQGRKMNEWARREWLDE</sequence>
<feature type="region of interest" description="Disordered" evidence="2">
    <location>
        <begin position="934"/>
        <end position="979"/>
    </location>
</feature>
<evidence type="ECO:0000313" key="4">
    <source>
        <dbReference type="Proteomes" id="UP000027265"/>
    </source>
</evidence>
<feature type="region of interest" description="Disordered" evidence="2">
    <location>
        <begin position="1"/>
        <end position="47"/>
    </location>
</feature>
<feature type="region of interest" description="Disordered" evidence="2">
    <location>
        <begin position="1236"/>
        <end position="1315"/>
    </location>
</feature>
<evidence type="ECO:0008006" key="5">
    <source>
        <dbReference type="Google" id="ProtNLM"/>
    </source>
</evidence>
<dbReference type="HOGENOM" id="CLU_260339_0_0_1"/>
<keyword evidence="4" id="KW-1185">Reference proteome</keyword>
<feature type="compositionally biased region" description="Basic and acidic residues" evidence="2">
    <location>
        <begin position="684"/>
        <end position="694"/>
    </location>
</feature>
<feature type="compositionally biased region" description="Basic and acidic residues" evidence="2">
    <location>
        <begin position="1292"/>
        <end position="1315"/>
    </location>
</feature>
<dbReference type="OrthoDB" id="5354526at2759"/>
<feature type="region of interest" description="Disordered" evidence="2">
    <location>
        <begin position="768"/>
        <end position="787"/>
    </location>
</feature>
<dbReference type="SUPFAM" id="SSF81383">
    <property type="entry name" value="F-box domain"/>
    <property type="match status" value="1"/>
</dbReference>
<evidence type="ECO:0000256" key="1">
    <source>
        <dbReference type="SAM" id="Coils"/>
    </source>
</evidence>
<gene>
    <name evidence="3" type="ORF">JAAARDRAFT_197159</name>
</gene>
<feature type="coiled-coil region" evidence="1">
    <location>
        <begin position="840"/>
        <end position="867"/>
    </location>
</feature>
<dbReference type="Proteomes" id="UP000027265">
    <property type="component" value="Unassembled WGS sequence"/>
</dbReference>
<feature type="region of interest" description="Disordered" evidence="2">
    <location>
        <begin position="709"/>
        <end position="728"/>
    </location>
</feature>
<feature type="compositionally biased region" description="Basic and acidic residues" evidence="2">
    <location>
        <begin position="1123"/>
        <end position="1154"/>
    </location>
</feature>
<feature type="region of interest" description="Disordered" evidence="2">
    <location>
        <begin position="1002"/>
        <end position="1021"/>
    </location>
</feature>
<protein>
    <recommendedName>
        <fullName evidence="5">F-box domain-containing protein</fullName>
    </recommendedName>
</protein>
<evidence type="ECO:0000256" key="2">
    <source>
        <dbReference type="SAM" id="MobiDB-lite"/>
    </source>
</evidence>